<dbReference type="Proteomes" id="UP000285146">
    <property type="component" value="Unassembled WGS sequence"/>
</dbReference>
<dbReference type="Pfam" id="PF20684">
    <property type="entry name" value="Fung_rhodopsin"/>
    <property type="match status" value="1"/>
</dbReference>
<comment type="similarity">
    <text evidence="5">Belongs to the SAT4 family.</text>
</comment>
<protein>
    <recommendedName>
        <fullName evidence="7">Rhodopsin domain-containing protein</fullName>
    </recommendedName>
</protein>
<evidence type="ECO:0000256" key="6">
    <source>
        <dbReference type="SAM" id="Phobius"/>
    </source>
</evidence>
<keyword evidence="2 6" id="KW-0812">Transmembrane</keyword>
<evidence type="ECO:0000313" key="9">
    <source>
        <dbReference type="Proteomes" id="UP000285146"/>
    </source>
</evidence>
<accession>A0A423XH31</accession>
<evidence type="ECO:0000256" key="4">
    <source>
        <dbReference type="ARBA" id="ARBA00023136"/>
    </source>
</evidence>
<evidence type="ECO:0000313" key="8">
    <source>
        <dbReference type="EMBL" id="ROW15632.1"/>
    </source>
</evidence>
<evidence type="ECO:0000256" key="3">
    <source>
        <dbReference type="ARBA" id="ARBA00022989"/>
    </source>
</evidence>
<name>A0A423XH31_9PEZI</name>
<dbReference type="AlphaFoldDB" id="A0A423XH31"/>
<gene>
    <name evidence="8" type="ORF">VPNG_02120</name>
</gene>
<keyword evidence="4 6" id="KW-0472">Membrane</keyword>
<proteinExistence type="inferred from homology"/>
<dbReference type="InterPro" id="IPR052337">
    <property type="entry name" value="SAT4-like"/>
</dbReference>
<feature type="transmembrane region" description="Helical" evidence="6">
    <location>
        <begin position="33"/>
        <end position="55"/>
    </location>
</feature>
<dbReference type="PANTHER" id="PTHR33048">
    <property type="entry name" value="PTH11-LIKE INTEGRAL MEMBRANE PROTEIN (AFU_ORTHOLOGUE AFUA_5G11245)"/>
    <property type="match status" value="1"/>
</dbReference>
<feature type="transmembrane region" description="Helical" evidence="6">
    <location>
        <begin position="75"/>
        <end position="100"/>
    </location>
</feature>
<organism evidence="8 9">
    <name type="scientific">Cytospora leucostoma</name>
    <dbReference type="NCBI Taxonomy" id="1230097"/>
    <lineage>
        <taxon>Eukaryota</taxon>
        <taxon>Fungi</taxon>
        <taxon>Dikarya</taxon>
        <taxon>Ascomycota</taxon>
        <taxon>Pezizomycotina</taxon>
        <taxon>Sordariomycetes</taxon>
        <taxon>Sordariomycetidae</taxon>
        <taxon>Diaporthales</taxon>
        <taxon>Cytosporaceae</taxon>
        <taxon>Cytospora</taxon>
    </lineage>
</organism>
<sequence>MDQSEMDARLNGPALAPPPGHTSNLIDPPNHVLASYLVTFIALSVSTLAIAMRMYTRICIIKKFNLADYSVLVGWWYRIGSVIYGLVMCFVKLSILIQYMQIFMPQKKPRSLYWITILLMTINVVSYVILSFIEIFGCTPMEKAWNPLVTGGHCLNTLVLNTAATSVNTGSDLLILAIPHLVIWRLNMKWKHKAAISVVFGVAILAIASSVIRLNYCVQLHHSDDIAYYTWLSGIWALPETMFGILVACLPVFRPFVRHLAEGKFYKAISSSLQGLMTNRKRAPGGLKQPEAYKLSDSNEVIAWPPKAKTGMTWVEAAYGGGLISSSSTNCLRVDTTIETTVEEVHL</sequence>
<evidence type="ECO:0000259" key="7">
    <source>
        <dbReference type="Pfam" id="PF20684"/>
    </source>
</evidence>
<dbReference type="InParanoid" id="A0A423XH31"/>
<keyword evidence="9" id="KW-1185">Reference proteome</keyword>
<keyword evidence="3 6" id="KW-1133">Transmembrane helix</keyword>
<comment type="subcellular location">
    <subcellularLocation>
        <location evidence="1">Membrane</location>
        <topology evidence="1">Multi-pass membrane protein</topology>
    </subcellularLocation>
</comment>
<feature type="transmembrane region" description="Helical" evidence="6">
    <location>
        <begin position="194"/>
        <end position="216"/>
    </location>
</feature>
<feature type="transmembrane region" description="Helical" evidence="6">
    <location>
        <begin position="112"/>
        <end position="133"/>
    </location>
</feature>
<feature type="domain" description="Rhodopsin" evidence="7">
    <location>
        <begin position="41"/>
        <end position="258"/>
    </location>
</feature>
<dbReference type="OrthoDB" id="2496787at2759"/>
<feature type="transmembrane region" description="Helical" evidence="6">
    <location>
        <begin position="228"/>
        <end position="253"/>
    </location>
</feature>
<dbReference type="GO" id="GO:0016020">
    <property type="term" value="C:membrane"/>
    <property type="evidence" value="ECO:0007669"/>
    <property type="project" value="UniProtKB-SubCell"/>
</dbReference>
<evidence type="ECO:0000256" key="1">
    <source>
        <dbReference type="ARBA" id="ARBA00004141"/>
    </source>
</evidence>
<evidence type="ECO:0000256" key="5">
    <source>
        <dbReference type="ARBA" id="ARBA00038359"/>
    </source>
</evidence>
<dbReference type="InterPro" id="IPR049326">
    <property type="entry name" value="Rhodopsin_dom_fungi"/>
</dbReference>
<reference evidence="8 9" key="1">
    <citation type="submission" date="2015-09" db="EMBL/GenBank/DDBJ databases">
        <title>Host preference determinants of Valsa canker pathogens revealed by comparative genomics.</title>
        <authorList>
            <person name="Yin Z."/>
            <person name="Huang L."/>
        </authorList>
    </citation>
    <scope>NUCLEOTIDE SEQUENCE [LARGE SCALE GENOMIC DNA]</scope>
    <source>
        <strain evidence="8 9">SXYLt</strain>
    </source>
</reference>
<dbReference type="STRING" id="1230097.A0A423XH31"/>
<evidence type="ECO:0000256" key="2">
    <source>
        <dbReference type="ARBA" id="ARBA00022692"/>
    </source>
</evidence>
<dbReference type="PANTHER" id="PTHR33048:SF47">
    <property type="entry name" value="INTEGRAL MEMBRANE PROTEIN-RELATED"/>
    <property type="match status" value="1"/>
</dbReference>
<comment type="caution">
    <text evidence="8">The sequence shown here is derived from an EMBL/GenBank/DDBJ whole genome shotgun (WGS) entry which is preliminary data.</text>
</comment>
<dbReference type="EMBL" id="LKEB01000008">
    <property type="protein sequence ID" value="ROW15632.1"/>
    <property type="molecule type" value="Genomic_DNA"/>
</dbReference>